<dbReference type="GO" id="GO:0046872">
    <property type="term" value="F:metal ion binding"/>
    <property type="evidence" value="ECO:0007669"/>
    <property type="project" value="UniProtKB-KW"/>
</dbReference>
<keyword evidence="9" id="KW-0460">Magnesium</keyword>
<keyword evidence="4" id="KW-0548">Nucleotidyltransferase</keyword>
<accession>A0A8S5L5P4</accession>
<dbReference type="GO" id="GO:0039694">
    <property type="term" value="P:viral RNA genome replication"/>
    <property type="evidence" value="ECO:0007669"/>
    <property type="project" value="InterPro"/>
</dbReference>
<dbReference type="GO" id="GO:0003968">
    <property type="term" value="F:RNA-directed RNA polymerase activity"/>
    <property type="evidence" value="ECO:0007669"/>
    <property type="project" value="UniProtKB-KW"/>
</dbReference>
<keyword evidence="3" id="KW-0808">Transferase</keyword>
<comment type="catalytic activity">
    <reaction evidence="8">
        <text>RNA(n) + a ribonucleoside 5'-triphosphate = RNA(n+1) + diphosphate</text>
        <dbReference type="Rhea" id="RHEA:21248"/>
        <dbReference type="Rhea" id="RHEA-COMP:14527"/>
        <dbReference type="Rhea" id="RHEA-COMP:17342"/>
        <dbReference type="ChEBI" id="CHEBI:33019"/>
        <dbReference type="ChEBI" id="CHEBI:61557"/>
        <dbReference type="ChEBI" id="CHEBI:140395"/>
        <dbReference type="EC" id="2.7.7.48"/>
    </reaction>
</comment>
<dbReference type="EC" id="2.7.7.48" evidence="1"/>
<dbReference type="Pfam" id="PF03431">
    <property type="entry name" value="RNA_replicase_B"/>
    <property type="match status" value="1"/>
</dbReference>
<sequence>MSKTNEARLDNLFQTLSTELLQSPKQDTPAVQRLLSRMRKRAEYIRPDLSRLGFEKFIKINNDLQKTEIKLDKDLVSNASYFIQNILWRYNARLDDSNIQEVLDMSHLYDLWRFGPGASNEVKGTHTAEKISTKMSCTDSAEPLVSNLRRSNHYFSAFDAYNKDNGYFLVSGSKLTTVPKNEDSVRIIAIEPSGNMCLQLAAGQYLSNVLKSVGLDISTQQDKNKHLAYLGSIDGSLATIDLSSASDMFTPELIRLLLPPKWFDLLMKIRSGYTTIEGTQVKLNMISTMGNGFTFPLMTLCLSSLIYAMRCRHNGPTLFIDWSRTAVFGDDIIISSTEYDEFCCILEEAGLVVNHDKSYKTGPFRESCGGDFELGVDITPFYVRSLSSDSEIYIAINQLLSWTVKHKVLVHRTLSWLISLIESPFFVPEWSNPDQGILTAEVHRRYKFLQPLTKSCKLENEFFKMPLAIGGYIYSDGPNCLFTPRQYKTRYVVRRGRLPKGFLSGHDPVKRTAADSAAISALLFCYRL</sequence>
<dbReference type="RefSeq" id="YP_010768841.1">
    <property type="nucleotide sequence ID" value="NC_073804.1"/>
</dbReference>
<dbReference type="InterPro" id="IPR043502">
    <property type="entry name" value="DNA/RNA_pol_sf"/>
</dbReference>
<dbReference type="GO" id="GO:0000166">
    <property type="term" value="F:nucleotide binding"/>
    <property type="evidence" value="ECO:0007669"/>
    <property type="project" value="UniProtKB-KW"/>
</dbReference>
<keyword evidence="2 11" id="KW-0696">RNA-directed RNA polymerase</keyword>
<evidence type="ECO:0000256" key="3">
    <source>
        <dbReference type="ARBA" id="ARBA00022679"/>
    </source>
</evidence>
<feature type="binding site" evidence="9">
    <location>
        <position position="241"/>
    </location>
    <ligand>
        <name>Mg(2+)</name>
        <dbReference type="ChEBI" id="CHEBI:18420"/>
        <label>2</label>
    </ligand>
</feature>
<evidence type="ECO:0000256" key="5">
    <source>
        <dbReference type="ARBA" id="ARBA00022741"/>
    </source>
</evidence>
<evidence type="ECO:0000256" key="1">
    <source>
        <dbReference type="ARBA" id="ARBA00012494"/>
    </source>
</evidence>
<comment type="cofactor">
    <cofactor evidence="9">
        <name>Mg(2+)</name>
        <dbReference type="ChEBI" id="CHEBI:18420"/>
    </cofactor>
    <text evidence="9">Binds 2 Mg(2+) per subunit.</text>
</comment>
<evidence type="ECO:0000256" key="8">
    <source>
        <dbReference type="ARBA" id="ARBA00048744"/>
    </source>
</evidence>
<evidence type="ECO:0000256" key="4">
    <source>
        <dbReference type="ARBA" id="ARBA00022695"/>
    </source>
</evidence>
<dbReference type="SUPFAM" id="SSF56672">
    <property type="entry name" value="DNA/RNA polymerases"/>
    <property type="match status" value="1"/>
</dbReference>
<dbReference type="InterPro" id="IPR007096">
    <property type="entry name" value="RNA-dir_Rpol_cat_phage"/>
</dbReference>
<feature type="domain" description="RdRp catalytic" evidence="10">
    <location>
        <begin position="226"/>
        <end position="362"/>
    </location>
</feature>
<dbReference type="KEGG" id="vg:80397045"/>
<evidence type="ECO:0000313" key="11">
    <source>
        <dbReference type="EMBL" id="DAD52789.1"/>
    </source>
</evidence>
<gene>
    <name evidence="11" type="primary">SRR7976325_3_4</name>
</gene>
<evidence type="ECO:0000256" key="7">
    <source>
        <dbReference type="ARBA" id="ARBA00030248"/>
    </source>
</evidence>
<dbReference type="EMBL" id="BK014206">
    <property type="protein sequence ID" value="DAD52789.1"/>
    <property type="molecule type" value="Genomic_RNA"/>
</dbReference>
<keyword evidence="9" id="KW-0479">Metal-binding</keyword>
<keyword evidence="12" id="KW-1185">Reference proteome</keyword>
<keyword evidence="5" id="KW-0547">Nucleotide-binding</keyword>
<dbReference type="InterPro" id="IPR005093">
    <property type="entry name" value="RNArep_beta"/>
</dbReference>
<protein>
    <recommendedName>
        <fullName evidence="1">RNA-directed RNA polymerase</fullName>
        <ecNumber evidence="1">2.7.7.48</ecNumber>
    </recommendedName>
    <alternativeName>
        <fullName evidence="7">RNA replicase beta chain</fullName>
    </alternativeName>
</protein>
<name>A0A8S5L5P4_9VIRU</name>
<evidence type="ECO:0000256" key="9">
    <source>
        <dbReference type="PIRSR" id="PIRSR605093-1"/>
    </source>
</evidence>
<organism evidence="11 12">
    <name type="scientific">ssRNA phage SRR7976325_3</name>
    <dbReference type="NCBI Taxonomy" id="2786718"/>
    <lineage>
        <taxon>Viruses</taxon>
        <taxon>Riboviria</taxon>
        <taxon>Orthornavirae</taxon>
        <taxon>Lenarviricota</taxon>
        <taxon>Leviviricetes</taxon>
        <taxon>Norzivirales</taxon>
        <taxon>Atkinsviridae</taxon>
        <taxon>Coughduvirus</taxon>
        <taxon>Coughduvirus borboradaptatum</taxon>
        <taxon>Lehptevirus borboradaptatum</taxon>
    </lineage>
</organism>
<evidence type="ECO:0000256" key="2">
    <source>
        <dbReference type="ARBA" id="ARBA00022484"/>
    </source>
</evidence>
<keyword evidence="6" id="KW-0693">Viral RNA replication</keyword>
<dbReference type="PROSITE" id="PS50522">
    <property type="entry name" value="RDRP_PHAGE"/>
    <property type="match status" value="1"/>
</dbReference>
<feature type="binding site" evidence="9">
    <location>
        <position position="330"/>
    </location>
    <ligand>
        <name>Mg(2+)</name>
        <dbReference type="ChEBI" id="CHEBI:18420"/>
        <label>2</label>
    </ligand>
</feature>
<evidence type="ECO:0000259" key="10">
    <source>
        <dbReference type="PROSITE" id="PS50522"/>
    </source>
</evidence>
<feature type="binding site" evidence="9">
    <location>
        <position position="331"/>
    </location>
    <ligand>
        <name>Mg(2+)</name>
        <dbReference type="ChEBI" id="CHEBI:18420"/>
        <label>2</label>
    </ligand>
</feature>
<evidence type="ECO:0000256" key="6">
    <source>
        <dbReference type="ARBA" id="ARBA00022953"/>
    </source>
</evidence>
<dbReference type="Proteomes" id="UP000679384">
    <property type="component" value="Segment"/>
</dbReference>
<dbReference type="GeneID" id="80397045"/>
<evidence type="ECO:0000313" key="12">
    <source>
        <dbReference type="Proteomes" id="UP000679384"/>
    </source>
</evidence>
<reference evidence="11 12" key="1">
    <citation type="submission" date="2020-09" db="EMBL/GenBank/DDBJ databases">
        <title>Leviviricetes taxonomy.</title>
        <authorList>
            <person name="Stockdale S.R."/>
            <person name="Callanan J."/>
            <person name="Adriaenssens E.M."/>
            <person name="Kuhn J.H."/>
            <person name="Rumnieks J."/>
            <person name="Shkoporov A."/>
            <person name="Draper L.A."/>
            <person name="Ross P."/>
            <person name="Hill C."/>
        </authorList>
    </citation>
    <scope>NUCLEOTIDE SEQUENCE [LARGE SCALE GENOMIC DNA]</scope>
</reference>
<proteinExistence type="predicted"/>